<feature type="domain" description="Ig-like" evidence="6">
    <location>
        <begin position="10"/>
        <end position="90"/>
    </location>
</feature>
<evidence type="ECO:0000256" key="4">
    <source>
        <dbReference type="ARBA" id="ARBA00023180"/>
    </source>
</evidence>
<dbReference type="EMBL" id="JANIIK010000114">
    <property type="protein sequence ID" value="KAJ3589965.1"/>
    <property type="molecule type" value="Genomic_DNA"/>
</dbReference>
<dbReference type="PROSITE" id="PS50835">
    <property type="entry name" value="IG_LIKE"/>
    <property type="match status" value="2"/>
</dbReference>
<evidence type="ECO:0000256" key="2">
    <source>
        <dbReference type="ARBA" id="ARBA00023136"/>
    </source>
</evidence>
<evidence type="ECO:0000256" key="5">
    <source>
        <dbReference type="ARBA" id="ARBA00023319"/>
    </source>
</evidence>
<dbReference type="GO" id="GO:0007416">
    <property type="term" value="P:synapse assembly"/>
    <property type="evidence" value="ECO:0007669"/>
    <property type="project" value="TreeGrafter"/>
</dbReference>
<proteinExistence type="predicted"/>
<dbReference type="InterPro" id="IPR013783">
    <property type="entry name" value="Ig-like_fold"/>
</dbReference>
<dbReference type="GO" id="GO:0005886">
    <property type="term" value="C:plasma membrane"/>
    <property type="evidence" value="ECO:0007669"/>
    <property type="project" value="TreeGrafter"/>
</dbReference>
<evidence type="ECO:0000256" key="1">
    <source>
        <dbReference type="ARBA" id="ARBA00004479"/>
    </source>
</evidence>
<reference evidence="7" key="1">
    <citation type="submission" date="2022-07" db="EMBL/GenBank/DDBJ databases">
        <title>Chromosome-level genome of Muraenolepis orangiensis.</title>
        <authorList>
            <person name="Kim J."/>
        </authorList>
    </citation>
    <scope>NUCLEOTIDE SEQUENCE</scope>
    <source>
        <strain evidence="7">KU_S4_2022</strain>
        <tissue evidence="7">Muscle</tissue>
    </source>
</reference>
<dbReference type="Proteomes" id="UP001148018">
    <property type="component" value="Unassembled WGS sequence"/>
</dbReference>
<dbReference type="PANTHER" id="PTHR11640:SF49">
    <property type="entry name" value="KIN OF IRRE-LIKE PROTEIN 3"/>
    <property type="match status" value="1"/>
</dbReference>
<name>A0A9Q0DJT5_9TELE</name>
<comment type="subcellular location">
    <subcellularLocation>
        <location evidence="1">Membrane</location>
        <topology evidence="1">Single-pass type I membrane protein</topology>
    </subcellularLocation>
</comment>
<gene>
    <name evidence="7" type="ORF">NHX12_007922</name>
</gene>
<dbReference type="AlphaFoldDB" id="A0A9Q0DJT5"/>
<keyword evidence="5" id="KW-0393">Immunoglobulin domain</keyword>
<dbReference type="Gene3D" id="2.60.40.10">
    <property type="entry name" value="Immunoglobulins"/>
    <property type="match status" value="2"/>
</dbReference>
<evidence type="ECO:0000313" key="7">
    <source>
        <dbReference type="EMBL" id="KAJ3589965.1"/>
    </source>
</evidence>
<accession>A0A9Q0DJT5</accession>
<keyword evidence="2" id="KW-0472">Membrane</keyword>
<dbReference type="GO" id="GO:0098609">
    <property type="term" value="P:cell-cell adhesion"/>
    <property type="evidence" value="ECO:0007669"/>
    <property type="project" value="TreeGrafter"/>
</dbReference>
<protein>
    <recommendedName>
        <fullName evidence="6">Ig-like domain-containing protein</fullName>
    </recommendedName>
</protein>
<dbReference type="GO" id="GO:0050839">
    <property type="term" value="F:cell adhesion molecule binding"/>
    <property type="evidence" value="ECO:0007669"/>
    <property type="project" value="TreeGrafter"/>
</dbReference>
<keyword evidence="3" id="KW-1015">Disulfide bond</keyword>
<dbReference type="SUPFAM" id="SSF48726">
    <property type="entry name" value="Immunoglobulin"/>
    <property type="match status" value="2"/>
</dbReference>
<evidence type="ECO:0000259" key="6">
    <source>
        <dbReference type="PROSITE" id="PS50835"/>
    </source>
</evidence>
<dbReference type="InterPro" id="IPR051275">
    <property type="entry name" value="Cell_adhesion_signaling"/>
</dbReference>
<dbReference type="InterPro" id="IPR007110">
    <property type="entry name" value="Ig-like_dom"/>
</dbReference>
<feature type="domain" description="Ig-like" evidence="6">
    <location>
        <begin position="95"/>
        <end position="154"/>
    </location>
</feature>
<keyword evidence="8" id="KW-1185">Reference proteome</keyword>
<dbReference type="InterPro" id="IPR036179">
    <property type="entry name" value="Ig-like_dom_sf"/>
</dbReference>
<sequence>MVCLCLSDLPLVNLSVEPQPILEGNLVKFHCSAKANPPVTLYRWAKGGSVIKDVSGDIYEVIVDHSFFTEPVSCEVTNALGSTNLSRNVDVYFGPRMAAEPQSLQVDLASDAVFNCAWTGNPSLTIVWMKRGSGVVLSNENILTLKAVRQEDAGKAGASVQWVSLGLEIHTWNREAGASVQWVSLGLEIHTWNREAGASVQWVSLGLEIHTWNREAGASVQWVSLGLEIHTWNREAGASVQWVSLGLEIHTWNREAGASVQWVSLGLEIHTWNREAAFFPTGHQRQS</sequence>
<dbReference type="OrthoDB" id="8737044at2759"/>
<organism evidence="7 8">
    <name type="scientific">Muraenolepis orangiensis</name>
    <name type="common">Patagonian moray cod</name>
    <dbReference type="NCBI Taxonomy" id="630683"/>
    <lineage>
        <taxon>Eukaryota</taxon>
        <taxon>Metazoa</taxon>
        <taxon>Chordata</taxon>
        <taxon>Craniata</taxon>
        <taxon>Vertebrata</taxon>
        <taxon>Euteleostomi</taxon>
        <taxon>Actinopterygii</taxon>
        <taxon>Neopterygii</taxon>
        <taxon>Teleostei</taxon>
        <taxon>Neoteleostei</taxon>
        <taxon>Acanthomorphata</taxon>
        <taxon>Zeiogadaria</taxon>
        <taxon>Gadariae</taxon>
        <taxon>Gadiformes</taxon>
        <taxon>Muraenolepidoidei</taxon>
        <taxon>Muraenolepididae</taxon>
        <taxon>Muraenolepis</taxon>
    </lineage>
</organism>
<comment type="caution">
    <text evidence="7">The sequence shown here is derived from an EMBL/GenBank/DDBJ whole genome shotgun (WGS) entry which is preliminary data.</text>
</comment>
<keyword evidence="4" id="KW-0325">Glycoprotein</keyword>
<dbReference type="PANTHER" id="PTHR11640">
    <property type="entry name" value="NEPHRIN"/>
    <property type="match status" value="1"/>
</dbReference>
<dbReference type="GO" id="GO:0005911">
    <property type="term" value="C:cell-cell junction"/>
    <property type="evidence" value="ECO:0007669"/>
    <property type="project" value="TreeGrafter"/>
</dbReference>
<evidence type="ECO:0000256" key="3">
    <source>
        <dbReference type="ARBA" id="ARBA00023157"/>
    </source>
</evidence>
<evidence type="ECO:0000313" key="8">
    <source>
        <dbReference type="Proteomes" id="UP001148018"/>
    </source>
</evidence>